<feature type="domain" description="Amine oxidase" evidence="7">
    <location>
        <begin position="18"/>
        <end position="434"/>
    </location>
</feature>
<dbReference type="Gene3D" id="3.90.660.10">
    <property type="match status" value="1"/>
</dbReference>
<sequence>MMQNKNTTLPIIVIGAGIAGLACARTLHQAGKHVLVVEANTRIGGRIHSVCQDNNIFDLGASWIHGIHNNPIWDIATQHNITTAVFNYDAANFYHENGKPFSTQETQTFTTAIQSIEQQLRQLPCNDQNTAQDAILHILDDFDPDQSDFNTAQLKNLLLAYFEHFANDPFATSLANLSAHYAQYEGYFSGDEVIFPQGYQQIIEVLNQDIQIQTQTNIQSITLNNDHIQLLDQNGQKYYASKVIVTVPLGILKHQQIRFTPLLPENIHQAIDNIGFGSFNKVFLQFDKSLVFRQKQPHHSDFYLYKNKWFNLLDLSAIYQKPTYLMLFGGEPSEYIDHATDSDVWQLIYDSLNANFTDIPTQPKNILVTRWGADPFSRGSFSFPRPHHQIKWVQALQQLIDHRLGFAGEHCNAQYAGTIHGAYLSGIEAAQNILTAQHPTTSIF</sequence>
<dbReference type="EC" id="1.13.12.3" evidence="3"/>
<organism evidence="8 9">
    <name type="scientific">Acinetobacter populi</name>
    <dbReference type="NCBI Taxonomy" id="1582270"/>
    <lineage>
        <taxon>Bacteria</taxon>
        <taxon>Pseudomonadati</taxon>
        <taxon>Pseudomonadota</taxon>
        <taxon>Gammaproteobacteria</taxon>
        <taxon>Moraxellales</taxon>
        <taxon>Moraxellaceae</taxon>
        <taxon>Acinetobacter</taxon>
    </lineage>
</organism>
<gene>
    <name evidence="8" type="ORF">CAP51_04970</name>
</gene>
<dbReference type="PROSITE" id="PS51257">
    <property type="entry name" value="PROKAR_LIPOPROTEIN"/>
    <property type="match status" value="1"/>
</dbReference>
<dbReference type="PANTHER" id="PTHR10742:SF410">
    <property type="entry name" value="LYSINE-SPECIFIC HISTONE DEMETHYLASE 2"/>
    <property type="match status" value="1"/>
</dbReference>
<name>A0A1Z9Z453_9GAMM</name>
<keyword evidence="9" id="KW-1185">Reference proteome</keyword>
<dbReference type="AlphaFoldDB" id="A0A1Z9Z453"/>
<evidence type="ECO:0000256" key="4">
    <source>
        <dbReference type="ARBA" id="ARBA00017871"/>
    </source>
</evidence>
<proteinExistence type="inferred from homology"/>
<evidence type="ECO:0000313" key="8">
    <source>
        <dbReference type="EMBL" id="OUY09235.1"/>
    </source>
</evidence>
<reference evidence="8 9" key="1">
    <citation type="submission" date="2017-05" db="EMBL/GenBank/DDBJ databases">
        <title>Acinetobacter populi ANC 5415 (= PBJ7), whole genome shotgun sequencing project.</title>
        <authorList>
            <person name="Nemec A."/>
            <person name="Radolfova-Krizova L."/>
        </authorList>
    </citation>
    <scope>NUCLEOTIDE SEQUENCE [LARGE SCALE GENOMIC DNA]</scope>
    <source>
        <strain evidence="8 9">PBJ7</strain>
    </source>
</reference>
<protein>
    <recommendedName>
        <fullName evidence="4">Tryptophan 2-monooxygenase</fullName>
        <ecNumber evidence="3">1.13.12.3</ecNumber>
    </recommendedName>
</protein>
<evidence type="ECO:0000256" key="3">
    <source>
        <dbReference type="ARBA" id="ARBA00012535"/>
    </source>
</evidence>
<dbReference type="SUPFAM" id="SSF54373">
    <property type="entry name" value="FAD-linked reductases, C-terminal domain"/>
    <property type="match status" value="1"/>
</dbReference>
<dbReference type="Proteomes" id="UP000196536">
    <property type="component" value="Unassembled WGS sequence"/>
</dbReference>
<comment type="pathway">
    <text evidence="1">Plant hormone metabolism; auxin biosynthesis.</text>
</comment>
<comment type="caution">
    <text evidence="8">The sequence shown here is derived from an EMBL/GenBank/DDBJ whole genome shotgun (WGS) entry which is preliminary data.</text>
</comment>
<evidence type="ECO:0000259" key="7">
    <source>
        <dbReference type="Pfam" id="PF01593"/>
    </source>
</evidence>
<keyword evidence="5" id="KW-0073">Auxin biosynthesis</keyword>
<dbReference type="GO" id="GO:0050361">
    <property type="term" value="F:tryptophan 2-monooxygenase activity"/>
    <property type="evidence" value="ECO:0007669"/>
    <property type="project" value="UniProtKB-EC"/>
</dbReference>
<evidence type="ECO:0000313" key="9">
    <source>
        <dbReference type="Proteomes" id="UP000196536"/>
    </source>
</evidence>
<dbReference type="InterPro" id="IPR036188">
    <property type="entry name" value="FAD/NAD-bd_sf"/>
</dbReference>
<accession>A0A1Z9Z453</accession>
<comment type="similarity">
    <text evidence="2">Belongs to the tryptophan 2-monooxygenase family.</text>
</comment>
<dbReference type="EMBL" id="NEXX01000001">
    <property type="protein sequence ID" value="OUY09235.1"/>
    <property type="molecule type" value="Genomic_DNA"/>
</dbReference>
<evidence type="ECO:0000256" key="2">
    <source>
        <dbReference type="ARBA" id="ARBA00005833"/>
    </source>
</evidence>
<dbReference type="Pfam" id="PF01593">
    <property type="entry name" value="Amino_oxidase"/>
    <property type="match status" value="1"/>
</dbReference>
<dbReference type="Gene3D" id="3.50.50.60">
    <property type="entry name" value="FAD/NAD(P)-binding domain"/>
    <property type="match status" value="1"/>
</dbReference>
<evidence type="ECO:0000256" key="1">
    <source>
        <dbReference type="ARBA" id="ARBA00004814"/>
    </source>
</evidence>
<dbReference type="InterPro" id="IPR050281">
    <property type="entry name" value="Flavin_monoamine_oxidase"/>
</dbReference>
<dbReference type="GO" id="GO:0009851">
    <property type="term" value="P:auxin biosynthetic process"/>
    <property type="evidence" value="ECO:0007669"/>
    <property type="project" value="UniProtKB-KW"/>
</dbReference>
<dbReference type="InterPro" id="IPR002937">
    <property type="entry name" value="Amino_oxidase"/>
</dbReference>
<evidence type="ECO:0000256" key="5">
    <source>
        <dbReference type="ARBA" id="ARBA00023070"/>
    </source>
</evidence>
<comment type="catalytic activity">
    <reaction evidence="6">
        <text>L-tryptophan + O2 = indole-3-acetamide + CO2 + H2O</text>
        <dbReference type="Rhea" id="RHEA:16165"/>
        <dbReference type="ChEBI" id="CHEBI:15377"/>
        <dbReference type="ChEBI" id="CHEBI:15379"/>
        <dbReference type="ChEBI" id="CHEBI:16031"/>
        <dbReference type="ChEBI" id="CHEBI:16526"/>
        <dbReference type="ChEBI" id="CHEBI:57912"/>
        <dbReference type="EC" id="1.13.12.3"/>
    </reaction>
</comment>
<evidence type="ECO:0000256" key="6">
    <source>
        <dbReference type="ARBA" id="ARBA00047321"/>
    </source>
</evidence>
<dbReference type="PANTHER" id="PTHR10742">
    <property type="entry name" value="FLAVIN MONOAMINE OXIDASE"/>
    <property type="match status" value="1"/>
</dbReference>
<dbReference type="SUPFAM" id="SSF51905">
    <property type="entry name" value="FAD/NAD(P)-binding domain"/>
    <property type="match status" value="1"/>
</dbReference>